<protein>
    <recommendedName>
        <fullName evidence="3">Tetratricopeptide repeat protein</fullName>
    </recommendedName>
</protein>
<dbReference type="Proteomes" id="UP001194273">
    <property type="component" value="Unassembled WGS sequence"/>
</dbReference>
<comment type="caution">
    <text evidence="1">The sequence shown here is derived from an EMBL/GenBank/DDBJ whole genome shotgun (WGS) entry which is preliminary data.</text>
</comment>
<name>A0ABR9QUC1_9ACTN</name>
<dbReference type="RefSeq" id="WP_193529799.1">
    <property type="nucleotide sequence ID" value="NZ_JADCJZ010000002.1"/>
</dbReference>
<accession>A0ABR9QUC1</accession>
<dbReference type="Gene3D" id="1.25.40.10">
    <property type="entry name" value="Tetratricopeptide repeat domain"/>
    <property type="match status" value="1"/>
</dbReference>
<proteinExistence type="predicted"/>
<evidence type="ECO:0008006" key="3">
    <source>
        <dbReference type="Google" id="ProtNLM"/>
    </source>
</evidence>
<evidence type="ECO:0000313" key="1">
    <source>
        <dbReference type="EMBL" id="MBE5024347.1"/>
    </source>
</evidence>
<dbReference type="SUPFAM" id="SSF48452">
    <property type="entry name" value="TPR-like"/>
    <property type="match status" value="1"/>
</dbReference>
<reference evidence="1 2" key="1">
    <citation type="submission" date="2020-10" db="EMBL/GenBank/DDBJ databases">
        <title>ChiBAC.</title>
        <authorList>
            <person name="Zenner C."/>
            <person name="Hitch T.C.A."/>
            <person name="Clavel T."/>
        </authorList>
    </citation>
    <scope>NUCLEOTIDE SEQUENCE [LARGE SCALE GENOMIC DNA]</scope>
    <source>
        <strain evidence="1 2">DSM 107455</strain>
    </source>
</reference>
<dbReference type="EMBL" id="JADCJZ010000002">
    <property type="protein sequence ID" value="MBE5024347.1"/>
    <property type="molecule type" value="Genomic_DNA"/>
</dbReference>
<gene>
    <name evidence="1" type="ORF">INF26_05695</name>
</gene>
<keyword evidence="2" id="KW-1185">Reference proteome</keyword>
<organism evidence="1 2">
    <name type="scientific">Thermophilibacter gallinarum</name>
    <dbReference type="NCBI Taxonomy" id="2779357"/>
    <lineage>
        <taxon>Bacteria</taxon>
        <taxon>Bacillati</taxon>
        <taxon>Actinomycetota</taxon>
        <taxon>Coriobacteriia</taxon>
        <taxon>Coriobacteriales</taxon>
        <taxon>Atopobiaceae</taxon>
        <taxon>Thermophilibacter</taxon>
    </lineage>
</organism>
<sequence>MDWQLIGIILVVVCVVSLVYTEVQKRLVFSRYEALFARGDFEGCLRLLDRAVVRLIYPRYNQLYMRLNAQMCLEDEEESRRIIDEMLSLKTTDEQRLVLLLRAFNFFVEQEDYARAKELLEELRERAEGEQLAECERTYAIFAEKSSAYIKEMEAELRTAKATERATLLYLLSVQYENRGDQRRANEYLEQVQSEFSEIPGMPVAAASETES</sequence>
<dbReference type="InterPro" id="IPR011990">
    <property type="entry name" value="TPR-like_helical_dom_sf"/>
</dbReference>
<evidence type="ECO:0000313" key="2">
    <source>
        <dbReference type="Proteomes" id="UP001194273"/>
    </source>
</evidence>